<accession>A0A401RX74</accession>
<dbReference type="EMBL" id="BEZZ01000017">
    <property type="protein sequence ID" value="GCC22747.1"/>
    <property type="molecule type" value="Genomic_DNA"/>
</dbReference>
<dbReference type="AlphaFoldDB" id="A0A401RX74"/>
<name>A0A401RX74_CHIPU</name>
<keyword evidence="2" id="KW-1185">Reference proteome</keyword>
<evidence type="ECO:0000313" key="2">
    <source>
        <dbReference type="Proteomes" id="UP000287033"/>
    </source>
</evidence>
<evidence type="ECO:0000313" key="1">
    <source>
        <dbReference type="EMBL" id="GCC22747.1"/>
    </source>
</evidence>
<dbReference type="Proteomes" id="UP000287033">
    <property type="component" value="Unassembled WGS sequence"/>
</dbReference>
<protein>
    <submittedName>
        <fullName evidence="1">Uncharacterized protein</fullName>
    </submittedName>
</protein>
<reference evidence="1 2" key="1">
    <citation type="journal article" date="2018" name="Nat. Ecol. Evol.">
        <title>Shark genomes provide insights into elasmobranch evolution and the origin of vertebrates.</title>
        <authorList>
            <person name="Hara Y"/>
            <person name="Yamaguchi K"/>
            <person name="Onimaru K"/>
            <person name="Kadota M"/>
            <person name="Koyanagi M"/>
            <person name="Keeley SD"/>
            <person name="Tatsumi K"/>
            <person name="Tanaka K"/>
            <person name="Motone F"/>
            <person name="Kageyama Y"/>
            <person name="Nozu R"/>
            <person name="Adachi N"/>
            <person name="Nishimura O"/>
            <person name="Nakagawa R"/>
            <person name="Tanegashima C"/>
            <person name="Kiyatake I"/>
            <person name="Matsumoto R"/>
            <person name="Murakumo K"/>
            <person name="Nishida K"/>
            <person name="Terakita A"/>
            <person name="Kuratani S"/>
            <person name="Sato K"/>
            <person name="Hyodo S Kuraku.S."/>
        </authorList>
    </citation>
    <scope>NUCLEOTIDE SEQUENCE [LARGE SCALE GENOMIC DNA]</scope>
</reference>
<organism evidence="1 2">
    <name type="scientific">Chiloscyllium punctatum</name>
    <name type="common">Brownbanded bambooshark</name>
    <name type="synonym">Hemiscyllium punctatum</name>
    <dbReference type="NCBI Taxonomy" id="137246"/>
    <lineage>
        <taxon>Eukaryota</taxon>
        <taxon>Metazoa</taxon>
        <taxon>Chordata</taxon>
        <taxon>Craniata</taxon>
        <taxon>Vertebrata</taxon>
        <taxon>Chondrichthyes</taxon>
        <taxon>Elasmobranchii</taxon>
        <taxon>Galeomorphii</taxon>
        <taxon>Galeoidea</taxon>
        <taxon>Orectolobiformes</taxon>
        <taxon>Hemiscylliidae</taxon>
        <taxon>Chiloscyllium</taxon>
    </lineage>
</organism>
<sequence>MQFSAQSQDHLFSGDNPVLEYREQDFQHGKFSNPNHFLVQETYQTFKRKPLEHYVILNRFFQDFSPLCLPKIQV</sequence>
<proteinExistence type="predicted"/>
<gene>
    <name evidence="1" type="ORF">chiPu_0001137</name>
</gene>
<comment type="caution">
    <text evidence="1">The sequence shown here is derived from an EMBL/GenBank/DDBJ whole genome shotgun (WGS) entry which is preliminary data.</text>
</comment>